<organism evidence="1 2">
    <name type="scientific">Caballeronia choica</name>
    <dbReference type="NCBI Taxonomy" id="326476"/>
    <lineage>
        <taxon>Bacteria</taxon>
        <taxon>Pseudomonadati</taxon>
        <taxon>Pseudomonadota</taxon>
        <taxon>Betaproteobacteria</taxon>
        <taxon>Burkholderiales</taxon>
        <taxon>Burkholderiaceae</taxon>
        <taxon>Caballeronia</taxon>
    </lineage>
</organism>
<protein>
    <submittedName>
        <fullName evidence="1">Periplasmic protein</fullName>
    </submittedName>
</protein>
<dbReference type="AlphaFoldDB" id="A0A158KTJ2"/>
<sequence length="91" mass="10270">MIISFPQQVPAHCGRSLMLIFPTVVDGERIERRVSAEALGDHFGAASLREEDLLAAFEAHRDKIEGAARRLLRAFGRKPVLMHSGYFRFCE</sequence>
<keyword evidence="2" id="KW-1185">Reference proteome</keyword>
<dbReference type="Proteomes" id="UP000054770">
    <property type="component" value="Unassembled WGS sequence"/>
</dbReference>
<proteinExistence type="predicted"/>
<dbReference type="InterPro" id="IPR009962">
    <property type="entry name" value="DUF1488"/>
</dbReference>
<dbReference type="InterPro" id="IPR036692">
    <property type="entry name" value="Shew3726-like_sf"/>
</dbReference>
<dbReference type="Gene3D" id="3.30.160.140">
    <property type="entry name" value="Shew3726-like"/>
    <property type="match status" value="1"/>
</dbReference>
<evidence type="ECO:0000313" key="2">
    <source>
        <dbReference type="Proteomes" id="UP000054770"/>
    </source>
</evidence>
<accession>A0A158KTJ2</accession>
<dbReference type="RefSeq" id="WP_087649146.1">
    <property type="nucleotide sequence ID" value="NZ_FCON02000160.1"/>
</dbReference>
<dbReference type="EMBL" id="FCON02000160">
    <property type="protein sequence ID" value="SAL84462.1"/>
    <property type="molecule type" value="Genomic_DNA"/>
</dbReference>
<dbReference type="Pfam" id="PF07369">
    <property type="entry name" value="DUF1488"/>
    <property type="match status" value="1"/>
</dbReference>
<comment type="caution">
    <text evidence="1">The sequence shown here is derived from an EMBL/GenBank/DDBJ whole genome shotgun (WGS) entry which is preliminary data.</text>
</comment>
<name>A0A158KTJ2_9BURK</name>
<dbReference type="OrthoDB" id="8967044at2"/>
<dbReference type="SUPFAM" id="SSF160272">
    <property type="entry name" value="Shew3726-like"/>
    <property type="match status" value="1"/>
</dbReference>
<evidence type="ECO:0000313" key="1">
    <source>
        <dbReference type="EMBL" id="SAL84462.1"/>
    </source>
</evidence>
<gene>
    <name evidence="1" type="ORF">AWB68_07312</name>
</gene>
<reference evidence="1" key="1">
    <citation type="submission" date="2016-01" db="EMBL/GenBank/DDBJ databases">
        <authorList>
            <person name="Peeters C."/>
        </authorList>
    </citation>
    <scope>NUCLEOTIDE SEQUENCE [LARGE SCALE GENOMIC DNA]</scope>
    <source>
        <strain evidence="1">LMG 22940</strain>
    </source>
</reference>